<reference evidence="2 3" key="1">
    <citation type="submission" date="2024-07" db="EMBL/GenBank/DDBJ databases">
        <title>Enhanced genomic and transcriptomic resources for Trichinella pseudospiralis and T. spiralis underpin the discovery of pronounced molecular differences between stages and species.</title>
        <authorList>
            <person name="Pasi K.K."/>
            <person name="La Rosa G."/>
            <person name="Gomez-Morales M.A."/>
            <person name="Tosini F."/>
            <person name="Sumanam S."/>
            <person name="Young N.D."/>
            <person name="Chang B.C."/>
            <person name="Robin G.B."/>
        </authorList>
    </citation>
    <scope>NUCLEOTIDE SEQUENCE [LARGE SCALE GENOMIC DNA]</scope>
    <source>
        <strain evidence="2">ISS534</strain>
    </source>
</reference>
<feature type="compositionally biased region" description="Polar residues" evidence="1">
    <location>
        <begin position="155"/>
        <end position="165"/>
    </location>
</feature>
<name>A0ABR3KDR5_TRISP</name>
<feature type="region of interest" description="Disordered" evidence="1">
    <location>
        <begin position="150"/>
        <end position="170"/>
    </location>
</feature>
<dbReference type="Proteomes" id="UP001558632">
    <property type="component" value="Unassembled WGS sequence"/>
</dbReference>
<sequence length="263" mass="29376">MSNFNLSNSYASFPNAEDTQSRAGNQSLTCRTATVDNTKLQKIIPFSELRDSTGERNAKLLDTPVREDNNTDAAISKYSSYSFLDLPSLLNGIDLNFEINGNNEMEWPFDNSPVFNDSNNFFDTENTKSSQSVASRTATVDNTKLSKTIPFSELPDSTDNNNDKLLNTPVREDNNTAAGISEYYPHSFQDSPSLLNGIDFNFEINGNNEMEWPFDNSPVFNDSNIFFDTENTKSSQSVASRTATVDNTKLSKTVPFSELLIQR</sequence>
<evidence type="ECO:0000313" key="2">
    <source>
        <dbReference type="EMBL" id="KAL1234949.1"/>
    </source>
</evidence>
<gene>
    <name evidence="2" type="ORF">TSPI_00878</name>
</gene>
<dbReference type="EMBL" id="JBEUSY010000399">
    <property type="protein sequence ID" value="KAL1234949.1"/>
    <property type="molecule type" value="Genomic_DNA"/>
</dbReference>
<protein>
    <submittedName>
        <fullName evidence="2">Folylpolyglutamate synthase</fullName>
    </submittedName>
</protein>
<accession>A0ABR3KDR5</accession>
<organism evidence="2 3">
    <name type="scientific">Trichinella spiralis</name>
    <name type="common">Trichina worm</name>
    <dbReference type="NCBI Taxonomy" id="6334"/>
    <lineage>
        <taxon>Eukaryota</taxon>
        <taxon>Metazoa</taxon>
        <taxon>Ecdysozoa</taxon>
        <taxon>Nematoda</taxon>
        <taxon>Enoplea</taxon>
        <taxon>Dorylaimia</taxon>
        <taxon>Trichinellida</taxon>
        <taxon>Trichinellidae</taxon>
        <taxon>Trichinella</taxon>
    </lineage>
</organism>
<evidence type="ECO:0000256" key="1">
    <source>
        <dbReference type="SAM" id="MobiDB-lite"/>
    </source>
</evidence>
<keyword evidence="3" id="KW-1185">Reference proteome</keyword>
<comment type="caution">
    <text evidence="2">The sequence shown here is derived from an EMBL/GenBank/DDBJ whole genome shotgun (WGS) entry which is preliminary data.</text>
</comment>
<evidence type="ECO:0000313" key="3">
    <source>
        <dbReference type="Proteomes" id="UP001558632"/>
    </source>
</evidence>
<proteinExistence type="predicted"/>